<proteinExistence type="predicted"/>
<protein>
    <submittedName>
        <fullName evidence="1">Uncharacterized protein</fullName>
    </submittedName>
</protein>
<name>A0A4Y2G9U8_ARAVE</name>
<accession>A0A4Y2G9U8</accession>
<evidence type="ECO:0000313" key="2">
    <source>
        <dbReference type="Proteomes" id="UP000499080"/>
    </source>
</evidence>
<evidence type="ECO:0000313" key="1">
    <source>
        <dbReference type="EMBL" id="GBM48734.1"/>
    </source>
</evidence>
<dbReference type="EMBL" id="BGPR01001226">
    <property type="protein sequence ID" value="GBM48734.1"/>
    <property type="molecule type" value="Genomic_DNA"/>
</dbReference>
<reference evidence="1 2" key="1">
    <citation type="journal article" date="2019" name="Sci. Rep.">
        <title>Orb-weaving spider Araneus ventricosus genome elucidates the spidroin gene catalogue.</title>
        <authorList>
            <person name="Kono N."/>
            <person name="Nakamura H."/>
            <person name="Ohtoshi R."/>
            <person name="Moran D.A.P."/>
            <person name="Shinohara A."/>
            <person name="Yoshida Y."/>
            <person name="Fujiwara M."/>
            <person name="Mori M."/>
            <person name="Tomita M."/>
            <person name="Arakawa K."/>
        </authorList>
    </citation>
    <scope>NUCLEOTIDE SEQUENCE [LARGE SCALE GENOMIC DNA]</scope>
</reference>
<gene>
    <name evidence="1" type="ORF">AVEN_193432_1</name>
</gene>
<dbReference type="AlphaFoldDB" id="A0A4Y2G9U8"/>
<sequence length="151" mass="16985">MAELGAVPSTPPGYVNGVGFMTLDNIALFSLRCLREFVGGPFLWENRAKGRPHTPNLTKYFSKLFSYNNQHRTANFLRSWQNNQRLKKTSPLGHALKMDALHYLVEFNSLKPIVSHLDSLPGVFFHTELLNTLINPPSIGILKTGCSRSDQ</sequence>
<dbReference type="Proteomes" id="UP000499080">
    <property type="component" value="Unassembled WGS sequence"/>
</dbReference>
<comment type="caution">
    <text evidence="1">The sequence shown here is derived from an EMBL/GenBank/DDBJ whole genome shotgun (WGS) entry which is preliminary data.</text>
</comment>
<organism evidence="1 2">
    <name type="scientific">Araneus ventricosus</name>
    <name type="common">Orbweaver spider</name>
    <name type="synonym">Epeira ventricosa</name>
    <dbReference type="NCBI Taxonomy" id="182803"/>
    <lineage>
        <taxon>Eukaryota</taxon>
        <taxon>Metazoa</taxon>
        <taxon>Ecdysozoa</taxon>
        <taxon>Arthropoda</taxon>
        <taxon>Chelicerata</taxon>
        <taxon>Arachnida</taxon>
        <taxon>Araneae</taxon>
        <taxon>Araneomorphae</taxon>
        <taxon>Entelegynae</taxon>
        <taxon>Araneoidea</taxon>
        <taxon>Araneidae</taxon>
        <taxon>Araneus</taxon>
    </lineage>
</organism>
<keyword evidence="2" id="KW-1185">Reference proteome</keyword>